<proteinExistence type="inferred from homology"/>
<dbReference type="PANTHER" id="PTHR10543">
    <property type="entry name" value="BETA-CAROTENE DIOXYGENASE"/>
    <property type="match status" value="1"/>
</dbReference>
<dbReference type="InterPro" id="IPR004294">
    <property type="entry name" value="Carotenoid_Oase"/>
</dbReference>
<keyword evidence="6" id="KW-0223">Dioxygenase</keyword>
<evidence type="ECO:0000256" key="5">
    <source>
        <dbReference type="PIRSR" id="PIRSR604294-1"/>
    </source>
</evidence>
<dbReference type="EMBL" id="AP022599">
    <property type="protein sequence ID" value="BBY81551.1"/>
    <property type="molecule type" value="Genomic_DNA"/>
</dbReference>
<accession>A0A7I7UL51</accession>
<comment type="cofactor">
    <cofactor evidence="5 6">
        <name>Fe(2+)</name>
        <dbReference type="ChEBI" id="CHEBI:29033"/>
    </cofactor>
    <text evidence="5 6">Binds 1 Fe(2+) ion per subunit.</text>
</comment>
<reference evidence="7 8" key="1">
    <citation type="journal article" date="2019" name="Emerg. Microbes Infect.">
        <title>Comprehensive subspecies identification of 175 nontuberculous mycobacteria species based on 7547 genomic profiles.</title>
        <authorList>
            <person name="Matsumoto Y."/>
            <person name="Kinjo T."/>
            <person name="Motooka D."/>
            <person name="Nabeya D."/>
            <person name="Jung N."/>
            <person name="Uechi K."/>
            <person name="Horii T."/>
            <person name="Iida T."/>
            <person name="Fujita J."/>
            <person name="Nakamura S."/>
        </authorList>
    </citation>
    <scope>NUCLEOTIDE SEQUENCE [LARGE SCALE GENOMIC DNA]</scope>
    <source>
        <strain evidence="7 8">JCM 6370</strain>
    </source>
</reference>
<dbReference type="AlphaFoldDB" id="A0A7I7UL51"/>
<dbReference type="GO" id="GO:0046872">
    <property type="term" value="F:metal ion binding"/>
    <property type="evidence" value="ECO:0007669"/>
    <property type="project" value="UniProtKB-KW"/>
</dbReference>
<evidence type="ECO:0000256" key="6">
    <source>
        <dbReference type="RuleBase" id="RU364048"/>
    </source>
</evidence>
<dbReference type="Pfam" id="PF03055">
    <property type="entry name" value="RPE65"/>
    <property type="match status" value="1"/>
</dbReference>
<gene>
    <name evidence="7" type="ORF">MPUL_27090</name>
</gene>
<evidence type="ECO:0000256" key="1">
    <source>
        <dbReference type="ARBA" id="ARBA00006787"/>
    </source>
</evidence>
<evidence type="ECO:0000256" key="4">
    <source>
        <dbReference type="ARBA" id="ARBA00023004"/>
    </source>
</evidence>
<feature type="binding site" evidence="5">
    <location>
        <position position="158"/>
    </location>
    <ligand>
        <name>Fe cation</name>
        <dbReference type="ChEBI" id="CHEBI:24875"/>
        <note>catalytic</note>
    </ligand>
</feature>
<feature type="binding site" evidence="5">
    <location>
        <position position="273"/>
    </location>
    <ligand>
        <name>Fe cation</name>
        <dbReference type="ChEBI" id="CHEBI:24875"/>
        <note>catalytic</note>
    </ligand>
</feature>
<keyword evidence="4 5" id="KW-0408">Iron</keyword>
<feature type="binding site" evidence="5">
    <location>
        <position position="440"/>
    </location>
    <ligand>
        <name>Fe cation</name>
        <dbReference type="ChEBI" id="CHEBI:24875"/>
        <note>catalytic</note>
    </ligand>
</feature>
<keyword evidence="3 6" id="KW-0560">Oxidoreductase</keyword>
<evidence type="ECO:0000256" key="3">
    <source>
        <dbReference type="ARBA" id="ARBA00023002"/>
    </source>
</evidence>
<sequence length="447" mass="49611">MTDTSKSSTLFGADQFFLRGNYAPVTDELTENDLPVEGAIPPDLDGWYLRNGPNPRQATAHWFVGDGMIHGVRIENGRAAWYRNRWVRTDSFENDFPLYNPDGTRNLRSSVANTHVVNHAGKTLALVESSLPYEITNDLETLGAYDFGGKLANSMTAHPKICPTTGEMHFFGYGSIFAPHVTYHRVEANGELSINRPLDVPALTMMHDFAVTANHVVFLDLPIVFDLDIAMKPEADMPYRWDDNYGARFGVLRRDDPFGEVRWFDVDPCYVFHVANAYDTGGDRIEVQAVRYRELWRDSGGLDVDGVLWSWSIDLRAGAVTERQLDDRAVEFPRIDDRLATLPARYSVAVGDGRLVRYDLDTGAAVEHVFGTAHSPGAPGEAVFVPSTSGPADESSGWYICYVYDPARDGSDLVVLDASDFAGPPVARIKLPQRVPFGFHGNWISAG</sequence>
<dbReference type="EC" id="1.13.11.-" evidence="6"/>
<name>A0A7I7UL51_MYCPV</name>
<evidence type="ECO:0000313" key="7">
    <source>
        <dbReference type="EMBL" id="BBY81551.1"/>
    </source>
</evidence>
<dbReference type="PANTHER" id="PTHR10543:SF89">
    <property type="entry name" value="CAROTENOID 9,10(9',10')-CLEAVAGE DIOXYGENASE 1"/>
    <property type="match status" value="1"/>
</dbReference>
<dbReference type="RefSeq" id="WP_163900991.1">
    <property type="nucleotide sequence ID" value="NZ_AP022599.1"/>
</dbReference>
<dbReference type="Proteomes" id="UP000467252">
    <property type="component" value="Chromosome"/>
</dbReference>
<comment type="similarity">
    <text evidence="1 6">Belongs to the carotenoid oxygenase family.</text>
</comment>
<feature type="binding site" evidence="5">
    <location>
        <position position="207"/>
    </location>
    <ligand>
        <name>Fe cation</name>
        <dbReference type="ChEBI" id="CHEBI:24875"/>
        <note>catalytic</note>
    </ligand>
</feature>
<organism evidence="7 8">
    <name type="scientific">Mycolicibacterium pulveris</name>
    <name type="common">Mycobacterium pulveris</name>
    <dbReference type="NCBI Taxonomy" id="36813"/>
    <lineage>
        <taxon>Bacteria</taxon>
        <taxon>Bacillati</taxon>
        <taxon>Actinomycetota</taxon>
        <taxon>Actinomycetes</taxon>
        <taxon>Mycobacteriales</taxon>
        <taxon>Mycobacteriaceae</taxon>
        <taxon>Mycolicibacterium</taxon>
    </lineage>
</organism>
<keyword evidence="8" id="KW-1185">Reference proteome</keyword>
<protein>
    <recommendedName>
        <fullName evidence="6">Dioxygenase</fullName>
        <ecNumber evidence="6">1.13.11.-</ecNumber>
    </recommendedName>
</protein>
<dbReference type="GO" id="GO:0016121">
    <property type="term" value="P:carotene catabolic process"/>
    <property type="evidence" value="ECO:0007669"/>
    <property type="project" value="TreeGrafter"/>
</dbReference>
<evidence type="ECO:0000256" key="2">
    <source>
        <dbReference type="ARBA" id="ARBA00022723"/>
    </source>
</evidence>
<keyword evidence="2 5" id="KW-0479">Metal-binding</keyword>
<dbReference type="GO" id="GO:0010436">
    <property type="term" value="F:carotenoid dioxygenase activity"/>
    <property type="evidence" value="ECO:0007669"/>
    <property type="project" value="TreeGrafter"/>
</dbReference>
<evidence type="ECO:0000313" key="8">
    <source>
        <dbReference type="Proteomes" id="UP000467252"/>
    </source>
</evidence>